<name>A0A384JTK1_BOTFB</name>
<reference evidence="2 3" key="2">
    <citation type="journal article" date="2012" name="Eukaryot. Cell">
        <title>Genome update of Botrytis cinerea strains B05.10 and T4.</title>
        <authorList>
            <person name="Staats M."/>
            <person name="van Kan J.A."/>
        </authorList>
    </citation>
    <scope>NUCLEOTIDE SEQUENCE [LARGE SCALE GENOMIC DNA]</scope>
    <source>
        <strain evidence="2 3">B05.10</strain>
    </source>
</reference>
<dbReference type="GeneID" id="5433771"/>
<gene>
    <name evidence="2" type="ORF">BCIN_09g06720</name>
</gene>
<feature type="compositionally biased region" description="Basic and acidic residues" evidence="1">
    <location>
        <begin position="67"/>
        <end position="114"/>
    </location>
</feature>
<dbReference type="AlphaFoldDB" id="A0A384JTK1"/>
<dbReference type="KEGG" id="bfu:BCIN_09g06720"/>
<accession>A0A384JTK1</accession>
<reference evidence="2 3" key="3">
    <citation type="journal article" date="2017" name="Mol. Plant Pathol.">
        <title>A gapless genome sequence of the fungus Botrytis cinerea.</title>
        <authorList>
            <person name="Van Kan J.A."/>
            <person name="Stassen J.H."/>
            <person name="Mosbach A."/>
            <person name="Van Der Lee T.A."/>
            <person name="Faino L."/>
            <person name="Farmer A.D."/>
            <person name="Papasotiriou D.G."/>
            <person name="Zhou S."/>
            <person name="Seidl M.F."/>
            <person name="Cottam E."/>
            <person name="Edel D."/>
            <person name="Hahn M."/>
            <person name="Schwartz D.C."/>
            <person name="Dietrich R.A."/>
            <person name="Widdison S."/>
            <person name="Scalliet G."/>
        </authorList>
    </citation>
    <scope>NUCLEOTIDE SEQUENCE [LARGE SCALE GENOMIC DNA]</scope>
    <source>
        <strain evidence="2 3">B05.10</strain>
    </source>
</reference>
<feature type="compositionally biased region" description="Basic and acidic residues" evidence="1">
    <location>
        <begin position="161"/>
        <end position="183"/>
    </location>
</feature>
<evidence type="ECO:0000313" key="2">
    <source>
        <dbReference type="EMBL" id="ATZ53915.1"/>
    </source>
</evidence>
<evidence type="ECO:0000313" key="3">
    <source>
        <dbReference type="Proteomes" id="UP000001798"/>
    </source>
</evidence>
<dbReference type="VEuPathDB" id="FungiDB:Bcin09g06720"/>
<organism evidence="2 3">
    <name type="scientific">Botryotinia fuckeliana (strain B05.10)</name>
    <name type="common">Noble rot fungus</name>
    <name type="synonym">Botrytis cinerea</name>
    <dbReference type="NCBI Taxonomy" id="332648"/>
    <lineage>
        <taxon>Eukaryota</taxon>
        <taxon>Fungi</taxon>
        <taxon>Dikarya</taxon>
        <taxon>Ascomycota</taxon>
        <taxon>Pezizomycotina</taxon>
        <taxon>Leotiomycetes</taxon>
        <taxon>Helotiales</taxon>
        <taxon>Sclerotiniaceae</taxon>
        <taxon>Botrytis</taxon>
    </lineage>
</organism>
<sequence>MLFADCLLSIFEIATEEMLFGRSEVTRMHTNIDWTAEKQLLVEHGVWDDMSEKFVDDFDKVMASVEKYKEEKERENDINEEGKARENEERMNESKVEKNMKEAEKDMKEAERNAEGLADISQGDTKRGDTDDDGQDSGVEAGASKEVKRKKKGKGKKRKVEHGEESGSKKQKEGEWKELRVSDGTEDLI</sequence>
<reference evidence="2 3" key="1">
    <citation type="journal article" date="2011" name="PLoS Genet.">
        <title>Genomic analysis of the necrotrophic fungal pathogens Sclerotinia sclerotiorum and Botrytis cinerea.</title>
        <authorList>
            <person name="Amselem J."/>
            <person name="Cuomo C.A."/>
            <person name="van Kan J.A."/>
            <person name="Viaud M."/>
            <person name="Benito E.P."/>
            <person name="Couloux A."/>
            <person name="Coutinho P.M."/>
            <person name="de Vries R.P."/>
            <person name="Dyer P.S."/>
            <person name="Fillinger S."/>
            <person name="Fournier E."/>
            <person name="Gout L."/>
            <person name="Hahn M."/>
            <person name="Kohn L."/>
            <person name="Lapalu N."/>
            <person name="Plummer K.M."/>
            <person name="Pradier J.M."/>
            <person name="Quevillon E."/>
            <person name="Sharon A."/>
            <person name="Simon A."/>
            <person name="ten Have A."/>
            <person name="Tudzynski B."/>
            <person name="Tudzynski P."/>
            <person name="Wincker P."/>
            <person name="Andrew M."/>
            <person name="Anthouard V."/>
            <person name="Beever R.E."/>
            <person name="Beffa R."/>
            <person name="Benoit I."/>
            <person name="Bouzid O."/>
            <person name="Brault B."/>
            <person name="Chen Z."/>
            <person name="Choquer M."/>
            <person name="Collemare J."/>
            <person name="Cotton P."/>
            <person name="Danchin E.G."/>
            <person name="Da Silva C."/>
            <person name="Gautier A."/>
            <person name="Giraud C."/>
            <person name="Giraud T."/>
            <person name="Gonzalez C."/>
            <person name="Grossetete S."/>
            <person name="Guldener U."/>
            <person name="Henrissat B."/>
            <person name="Howlett B.J."/>
            <person name="Kodira C."/>
            <person name="Kretschmer M."/>
            <person name="Lappartient A."/>
            <person name="Leroch M."/>
            <person name="Levis C."/>
            <person name="Mauceli E."/>
            <person name="Neuveglise C."/>
            <person name="Oeser B."/>
            <person name="Pearson M."/>
            <person name="Poulain J."/>
            <person name="Poussereau N."/>
            <person name="Quesneville H."/>
            <person name="Rascle C."/>
            <person name="Schumacher J."/>
            <person name="Segurens B."/>
            <person name="Sexton A."/>
            <person name="Silva E."/>
            <person name="Sirven C."/>
            <person name="Soanes D.M."/>
            <person name="Talbot N.J."/>
            <person name="Templeton M."/>
            <person name="Yandava C."/>
            <person name="Yarden O."/>
            <person name="Zeng Q."/>
            <person name="Rollins J.A."/>
            <person name="Lebrun M.H."/>
            <person name="Dickman M."/>
        </authorList>
    </citation>
    <scope>NUCLEOTIDE SEQUENCE [LARGE SCALE GENOMIC DNA]</scope>
    <source>
        <strain evidence="2 3">B05.10</strain>
    </source>
</reference>
<proteinExistence type="predicted"/>
<protein>
    <submittedName>
        <fullName evidence="2">Uncharacterized protein</fullName>
    </submittedName>
</protein>
<evidence type="ECO:0000256" key="1">
    <source>
        <dbReference type="SAM" id="MobiDB-lite"/>
    </source>
</evidence>
<feature type="compositionally biased region" description="Basic residues" evidence="1">
    <location>
        <begin position="147"/>
        <end position="160"/>
    </location>
</feature>
<keyword evidence="3" id="KW-1185">Reference proteome</keyword>
<feature type="region of interest" description="Disordered" evidence="1">
    <location>
        <begin position="67"/>
        <end position="189"/>
    </location>
</feature>
<dbReference type="Proteomes" id="UP000001798">
    <property type="component" value="Chromosome 9"/>
</dbReference>
<dbReference type="EMBL" id="CP009813">
    <property type="protein sequence ID" value="ATZ53915.1"/>
    <property type="molecule type" value="Genomic_DNA"/>
</dbReference>
<dbReference type="RefSeq" id="XP_024551114.1">
    <property type="nucleotide sequence ID" value="XM_024695320.1"/>
</dbReference>